<feature type="signal peptide" evidence="1">
    <location>
        <begin position="1"/>
        <end position="29"/>
    </location>
</feature>
<feature type="chain" id="PRO_5041327481" evidence="1">
    <location>
        <begin position="30"/>
        <end position="84"/>
    </location>
</feature>
<reference evidence="2" key="1">
    <citation type="submission" date="2022-03" db="EMBL/GenBank/DDBJ databases">
        <title>A functionally conserved STORR gene fusion in Papaver species that diverged 16.8 million years ago.</title>
        <authorList>
            <person name="Catania T."/>
        </authorList>
    </citation>
    <scope>NUCLEOTIDE SEQUENCE</scope>
    <source>
        <strain evidence="2">S-191538</strain>
    </source>
</reference>
<evidence type="ECO:0000313" key="2">
    <source>
        <dbReference type="EMBL" id="MCL7031191.1"/>
    </source>
</evidence>
<keyword evidence="3" id="KW-1185">Reference proteome</keyword>
<keyword evidence="1" id="KW-0732">Signal</keyword>
<name>A0AA41V561_PAPNU</name>
<dbReference type="AlphaFoldDB" id="A0AA41V561"/>
<gene>
    <name evidence="2" type="ORF">MKW94_022458</name>
</gene>
<sequence>MAKSHLSLSPFLIGFLLVLVFADVAYVRGQCDLHAVDTCDGANCDSFCVGASNFLVHHSSCESSVVRTRFGRVINMHECSCCRS</sequence>
<accession>A0AA41V561</accession>
<comment type="caution">
    <text evidence="2">The sequence shown here is derived from an EMBL/GenBank/DDBJ whole genome shotgun (WGS) entry which is preliminary data.</text>
</comment>
<protein>
    <submittedName>
        <fullName evidence="2">Uncharacterized protein</fullName>
    </submittedName>
</protein>
<organism evidence="2 3">
    <name type="scientific">Papaver nudicaule</name>
    <name type="common">Iceland poppy</name>
    <dbReference type="NCBI Taxonomy" id="74823"/>
    <lineage>
        <taxon>Eukaryota</taxon>
        <taxon>Viridiplantae</taxon>
        <taxon>Streptophyta</taxon>
        <taxon>Embryophyta</taxon>
        <taxon>Tracheophyta</taxon>
        <taxon>Spermatophyta</taxon>
        <taxon>Magnoliopsida</taxon>
        <taxon>Ranunculales</taxon>
        <taxon>Papaveraceae</taxon>
        <taxon>Papaveroideae</taxon>
        <taxon>Papaver</taxon>
    </lineage>
</organism>
<evidence type="ECO:0000313" key="3">
    <source>
        <dbReference type="Proteomes" id="UP001177140"/>
    </source>
</evidence>
<dbReference type="EMBL" id="JAJJMA010109542">
    <property type="protein sequence ID" value="MCL7031191.1"/>
    <property type="molecule type" value="Genomic_DNA"/>
</dbReference>
<proteinExistence type="predicted"/>
<evidence type="ECO:0000256" key="1">
    <source>
        <dbReference type="SAM" id="SignalP"/>
    </source>
</evidence>
<dbReference type="Proteomes" id="UP001177140">
    <property type="component" value="Unassembled WGS sequence"/>
</dbReference>